<feature type="transmembrane region" description="Helical" evidence="2">
    <location>
        <begin position="34"/>
        <end position="58"/>
    </location>
</feature>
<proteinExistence type="predicted"/>
<dbReference type="Proteomes" id="UP000799324">
    <property type="component" value="Unassembled WGS sequence"/>
</dbReference>
<keyword evidence="2" id="KW-0812">Transmembrane</keyword>
<feature type="region of interest" description="Disordered" evidence="1">
    <location>
        <begin position="1"/>
        <end position="26"/>
    </location>
</feature>
<keyword evidence="2" id="KW-0472">Membrane</keyword>
<dbReference type="AlphaFoldDB" id="A0A6A6SQ08"/>
<accession>A0A6A6SQ08</accession>
<organism evidence="3 4">
    <name type="scientific">Lophiostoma macrostomum CBS 122681</name>
    <dbReference type="NCBI Taxonomy" id="1314788"/>
    <lineage>
        <taxon>Eukaryota</taxon>
        <taxon>Fungi</taxon>
        <taxon>Dikarya</taxon>
        <taxon>Ascomycota</taxon>
        <taxon>Pezizomycotina</taxon>
        <taxon>Dothideomycetes</taxon>
        <taxon>Pleosporomycetidae</taxon>
        <taxon>Pleosporales</taxon>
        <taxon>Lophiostomataceae</taxon>
        <taxon>Lophiostoma</taxon>
    </lineage>
</organism>
<gene>
    <name evidence="3" type="ORF">K491DRAFT_735752</name>
</gene>
<protein>
    <submittedName>
        <fullName evidence="3">Uncharacterized protein</fullName>
    </submittedName>
</protein>
<evidence type="ECO:0000256" key="1">
    <source>
        <dbReference type="SAM" id="MobiDB-lite"/>
    </source>
</evidence>
<evidence type="ECO:0000313" key="4">
    <source>
        <dbReference type="Proteomes" id="UP000799324"/>
    </source>
</evidence>
<reference evidence="3" key="1">
    <citation type="journal article" date="2020" name="Stud. Mycol.">
        <title>101 Dothideomycetes genomes: a test case for predicting lifestyles and emergence of pathogens.</title>
        <authorList>
            <person name="Haridas S."/>
            <person name="Albert R."/>
            <person name="Binder M."/>
            <person name="Bloem J."/>
            <person name="Labutti K."/>
            <person name="Salamov A."/>
            <person name="Andreopoulos B."/>
            <person name="Baker S."/>
            <person name="Barry K."/>
            <person name="Bills G."/>
            <person name="Bluhm B."/>
            <person name="Cannon C."/>
            <person name="Castanera R."/>
            <person name="Culley D."/>
            <person name="Daum C."/>
            <person name="Ezra D."/>
            <person name="Gonzalez J."/>
            <person name="Henrissat B."/>
            <person name="Kuo A."/>
            <person name="Liang C."/>
            <person name="Lipzen A."/>
            <person name="Lutzoni F."/>
            <person name="Magnuson J."/>
            <person name="Mondo S."/>
            <person name="Nolan M."/>
            <person name="Ohm R."/>
            <person name="Pangilinan J."/>
            <person name="Park H.-J."/>
            <person name="Ramirez L."/>
            <person name="Alfaro M."/>
            <person name="Sun H."/>
            <person name="Tritt A."/>
            <person name="Yoshinaga Y."/>
            <person name="Zwiers L.-H."/>
            <person name="Turgeon B."/>
            <person name="Goodwin S."/>
            <person name="Spatafora J."/>
            <person name="Crous P."/>
            <person name="Grigoriev I."/>
        </authorList>
    </citation>
    <scope>NUCLEOTIDE SEQUENCE</scope>
    <source>
        <strain evidence="3">CBS 122681</strain>
    </source>
</reference>
<keyword evidence="2" id="KW-1133">Transmembrane helix</keyword>
<sequence>MSRPWYYTNTSNTSPPTPNPTPPATTTSSTLPRFLLSVPAIILYTAAVPFTPICWMLGSLPGTLLIDTFIAGIVLLCALYFQWKIATLQRSVLIVLANPLAEAQSETYVRNGRVGSRPEKAEVVFWYRVERYWVSAAVWCSVRGFRCAISSNNLVKLVDRVNIVSSMRSLHRPVCPLEYTCISSSSVAIKAASR</sequence>
<name>A0A6A6SQ08_9PLEO</name>
<dbReference type="OrthoDB" id="5227396at2759"/>
<feature type="transmembrane region" description="Helical" evidence="2">
    <location>
        <begin position="64"/>
        <end position="81"/>
    </location>
</feature>
<evidence type="ECO:0000256" key="2">
    <source>
        <dbReference type="SAM" id="Phobius"/>
    </source>
</evidence>
<dbReference type="EMBL" id="MU004509">
    <property type="protein sequence ID" value="KAF2649051.1"/>
    <property type="molecule type" value="Genomic_DNA"/>
</dbReference>
<keyword evidence="4" id="KW-1185">Reference proteome</keyword>
<evidence type="ECO:0000313" key="3">
    <source>
        <dbReference type="EMBL" id="KAF2649051.1"/>
    </source>
</evidence>